<dbReference type="RefSeq" id="WP_047807262.1">
    <property type="nucleotide sequence ID" value="NZ_CP011805.1"/>
</dbReference>
<evidence type="ECO:0000256" key="1">
    <source>
        <dbReference type="SAM" id="Phobius"/>
    </source>
</evidence>
<dbReference type="InterPro" id="IPR036890">
    <property type="entry name" value="HATPase_C_sf"/>
</dbReference>
<evidence type="ECO:0000259" key="2">
    <source>
        <dbReference type="SMART" id="SM00387"/>
    </source>
</evidence>
<dbReference type="Proteomes" id="UP000037643">
    <property type="component" value="Chromosome"/>
</dbReference>
<dbReference type="InterPro" id="IPR010559">
    <property type="entry name" value="Sig_transdc_His_kin_internal"/>
</dbReference>
<keyword evidence="3" id="KW-0808">Transferase</keyword>
<feature type="domain" description="Histidine kinase/HSP90-like ATPase" evidence="2">
    <location>
        <begin position="311"/>
        <end position="413"/>
    </location>
</feature>
<dbReference type="InterPro" id="IPR050640">
    <property type="entry name" value="Bact_2-comp_sensor_kinase"/>
</dbReference>
<organism evidence="3 4">
    <name type="scientific">Pelagerythrobacter marensis</name>
    <dbReference type="NCBI Taxonomy" id="543877"/>
    <lineage>
        <taxon>Bacteria</taxon>
        <taxon>Pseudomonadati</taxon>
        <taxon>Pseudomonadota</taxon>
        <taxon>Alphaproteobacteria</taxon>
        <taxon>Sphingomonadales</taxon>
        <taxon>Erythrobacteraceae</taxon>
        <taxon>Pelagerythrobacter</taxon>
    </lineage>
</organism>
<sequence>MVETAPADERARVPVVTVLASMAGLWLCYFLLTTVRAAIVGFEPQVEMLWRRGLVTLVGIGMTVLLWAILRLFDNRPLWAKILAAVLIAVPIAIPIAQTNQWVFADMQRKVEENFGRDRGINIRRDEAGNLLVDIPPERFRDLTGLGVSNEAATAGAPASVMIAPAPSRLDQWLQVVDIALGRYFLLLAWASLYFAMLAGAQARAAERREDRFRSAAKAAELRSLRYQVNPHFLFNTLNSLSSLVMTGRTDRAETMIQSIAGFYRHSLAEDPTNDVAIEDEFELQRQYLAIEAVRFPDRLEAVFDLPADLAEARVPGMILQPLVENSVRYAVAPHKKPVTIRVAAREDYGRLAITVEDDGPGTSSSAGQGFGIGLANVRDRLQARFGREASLTSGPVEGGYLTEIRIPLVKHG</sequence>
<feature type="transmembrane region" description="Helical" evidence="1">
    <location>
        <begin position="184"/>
        <end position="205"/>
    </location>
</feature>
<dbReference type="KEGG" id="amx:AM2010_2379"/>
<dbReference type="SUPFAM" id="SSF55874">
    <property type="entry name" value="ATPase domain of HSP90 chaperone/DNA topoisomerase II/histidine kinase"/>
    <property type="match status" value="1"/>
</dbReference>
<protein>
    <submittedName>
        <fullName evidence="3">Histidine kinase</fullName>
    </submittedName>
</protein>
<reference evidence="3 4" key="1">
    <citation type="submission" date="2015-06" db="EMBL/GenBank/DDBJ databases">
        <authorList>
            <person name="Kim K.M."/>
        </authorList>
    </citation>
    <scope>NUCLEOTIDE SEQUENCE [LARGE SCALE GENOMIC DNA]</scope>
    <source>
        <strain evidence="3 4">KCTC 22370</strain>
    </source>
</reference>
<dbReference type="Gene3D" id="3.30.565.10">
    <property type="entry name" value="Histidine kinase-like ATPase, C-terminal domain"/>
    <property type="match status" value="1"/>
</dbReference>
<keyword evidence="1" id="KW-1133">Transmembrane helix</keyword>
<feature type="transmembrane region" description="Helical" evidence="1">
    <location>
        <begin position="12"/>
        <end position="32"/>
    </location>
</feature>
<accession>A0A0G3XA47</accession>
<evidence type="ECO:0000313" key="4">
    <source>
        <dbReference type="Proteomes" id="UP000037643"/>
    </source>
</evidence>
<evidence type="ECO:0000313" key="3">
    <source>
        <dbReference type="EMBL" id="AKM08435.1"/>
    </source>
</evidence>
<dbReference type="Pfam" id="PF02518">
    <property type="entry name" value="HATPase_c"/>
    <property type="match status" value="1"/>
</dbReference>
<proteinExistence type="predicted"/>
<dbReference type="GO" id="GO:0016020">
    <property type="term" value="C:membrane"/>
    <property type="evidence" value="ECO:0007669"/>
    <property type="project" value="InterPro"/>
</dbReference>
<gene>
    <name evidence="3" type="ORF">AM2010_2379</name>
</gene>
<dbReference type="PANTHER" id="PTHR34220">
    <property type="entry name" value="SENSOR HISTIDINE KINASE YPDA"/>
    <property type="match status" value="1"/>
</dbReference>
<dbReference type="PATRIC" id="fig|543877.4.peg.2413"/>
<keyword evidence="1" id="KW-0472">Membrane</keyword>
<dbReference type="GO" id="GO:0000155">
    <property type="term" value="F:phosphorelay sensor kinase activity"/>
    <property type="evidence" value="ECO:0007669"/>
    <property type="project" value="InterPro"/>
</dbReference>
<dbReference type="PANTHER" id="PTHR34220:SF7">
    <property type="entry name" value="SENSOR HISTIDINE KINASE YPDA"/>
    <property type="match status" value="1"/>
</dbReference>
<keyword evidence="3" id="KW-0418">Kinase</keyword>
<feature type="transmembrane region" description="Helical" evidence="1">
    <location>
        <begin position="78"/>
        <end position="97"/>
    </location>
</feature>
<keyword evidence="1" id="KW-0812">Transmembrane</keyword>
<dbReference type="AlphaFoldDB" id="A0A0G3XA47"/>
<dbReference type="SMART" id="SM00387">
    <property type="entry name" value="HATPase_c"/>
    <property type="match status" value="1"/>
</dbReference>
<feature type="transmembrane region" description="Helical" evidence="1">
    <location>
        <begin position="52"/>
        <end position="73"/>
    </location>
</feature>
<dbReference type="Pfam" id="PF06580">
    <property type="entry name" value="His_kinase"/>
    <property type="match status" value="1"/>
</dbReference>
<name>A0A0G3XA47_9SPHN</name>
<keyword evidence="4" id="KW-1185">Reference proteome</keyword>
<dbReference type="OrthoDB" id="2514702at2"/>
<dbReference type="EMBL" id="CP011805">
    <property type="protein sequence ID" value="AKM08435.1"/>
    <property type="molecule type" value="Genomic_DNA"/>
</dbReference>
<dbReference type="STRING" id="543877.AM2010_2379"/>
<dbReference type="InterPro" id="IPR003594">
    <property type="entry name" value="HATPase_dom"/>
</dbReference>